<keyword evidence="2" id="KW-1185">Reference proteome</keyword>
<protein>
    <submittedName>
        <fullName evidence="1">Uncharacterized protein</fullName>
    </submittedName>
</protein>
<dbReference type="AlphaFoldDB" id="A0A9W9PG77"/>
<reference evidence="1" key="1">
    <citation type="submission" date="2022-11" db="EMBL/GenBank/DDBJ databases">
        <authorList>
            <person name="Petersen C."/>
        </authorList>
    </citation>
    <scope>NUCLEOTIDE SEQUENCE</scope>
    <source>
        <strain evidence="1">IBT 19713</strain>
    </source>
</reference>
<gene>
    <name evidence="1" type="ORF">N7468_001102</name>
</gene>
<dbReference type="EMBL" id="JAPQKS010000002">
    <property type="protein sequence ID" value="KAJ5246119.1"/>
    <property type="molecule type" value="Genomic_DNA"/>
</dbReference>
<evidence type="ECO:0000313" key="1">
    <source>
        <dbReference type="EMBL" id="KAJ5246119.1"/>
    </source>
</evidence>
<proteinExistence type="predicted"/>
<accession>A0A9W9PG77</accession>
<reference evidence="1" key="2">
    <citation type="journal article" date="2023" name="IMA Fungus">
        <title>Comparative genomic study of the Penicillium genus elucidates a diverse pangenome and 15 lateral gene transfer events.</title>
        <authorList>
            <person name="Petersen C."/>
            <person name="Sorensen T."/>
            <person name="Nielsen M.R."/>
            <person name="Sondergaard T.E."/>
            <person name="Sorensen J.L."/>
            <person name="Fitzpatrick D.A."/>
            <person name="Frisvad J.C."/>
            <person name="Nielsen K.L."/>
        </authorList>
    </citation>
    <scope>NUCLEOTIDE SEQUENCE</scope>
    <source>
        <strain evidence="1">IBT 19713</strain>
    </source>
</reference>
<sequence length="90" mass="9988">MVVVQNLTSESSRPLVMLSGEMISWDPQYCPSRCPRAYNPTLFLTPTNAGHRGKLKSPFGPLTSSRTRYLARAYPGLRTMSSQGPGNWLT</sequence>
<name>A0A9W9PG77_9EURO</name>
<dbReference type="Proteomes" id="UP001150941">
    <property type="component" value="Unassembled WGS sequence"/>
</dbReference>
<comment type="caution">
    <text evidence="1">The sequence shown here is derived from an EMBL/GenBank/DDBJ whole genome shotgun (WGS) entry which is preliminary data.</text>
</comment>
<organism evidence="1 2">
    <name type="scientific">Penicillium chermesinum</name>
    <dbReference type="NCBI Taxonomy" id="63820"/>
    <lineage>
        <taxon>Eukaryota</taxon>
        <taxon>Fungi</taxon>
        <taxon>Dikarya</taxon>
        <taxon>Ascomycota</taxon>
        <taxon>Pezizomycotina</taxon>
        <taxon>Eurotiomycetes</taxon>
        <taxon>Eurotiomycetidae</taxon>
        <taxon>Eurotiales</taxon>
        <taxon>Aspergillaceae</taxon>
        <taxon>Penicillium</taxon>
    </lineage>
</organism>
<evidence type="ECO:0000313" key="2">
    <source>
        <dbReference type="Proteomes" id="UP001150941"/>
    </source>
</evidence>
<dbReference type="GeneID" id="83197702"/>
<dbReference type="RefSeq" id="XP_058333540.1">
    <property type="nucleotide sequence ID" value="XM_058470399.1"/>
</dbReference>